<dbReference type="InterPro" id="IPR021858">
    <property type="entry name" value="Fun_TF"/>
</dbReference>
<feature type="region of interest" description="Disordered" evidence="1">
    <location>
        <begin position="417"/>
        <end position="469"/>
    </location>
</feature>
<dbReference type="SUPFAM" id="SSF51735">
    <property type="entry name" value="NAD(P)-binding Rossmann-fold domains"/>
    <property type="match status" value="1"/>
</dbReference>
<dbReference type="PRINTS" id="PR00081">
    <property type="entry name" value="GDHRDH"/>
</dbReference>
<dbReference type="OrthoDB" id="4158087at2759"/>
<organism evidence="2 3">
    <name type="scientific">Talaromyces amestolkiae</name>
    <dbReference type="NCBI Taxonomy" id="1196081"/>
    <lineage>
        <taxon>Eukaryota</taxon>
        <taxon>Fungi</taxon>
        <taxon>Dikarya</taxon>
        <taxon>Ascomycota</taxon>
        <taxon>Pezizomycotina</taxon>
        <taxon>Eurotiomycetes</taxon>
        <taxon>Eurotiomycetidae</taxon>
        <taxon>Eurotiales</taxon>
        <taxon>Trichocomaceae</taxon>
        <taxon>Talaromyces</taxon>
        <taxon>Talaromyces sect. Talaromyces</taxon>
    </lineage>
</organism>
<dbReference type="Pfam" id="PF11951">
    <property type="entry name" value="Fungal_trans_2"/>
    <property type="match status" value="1"/>
</dbReference>
<dbReference type="Pfam" id="PF00106">
    <property type="entry name" value="adh_short"/>
    <property type="match status" value="1"/>
</dbReference>
<feature type="compositionally biased region" description="Low complexity" evidence="1">
    <location>
        <begin position="417"/>
        <end position="445"/>
    </location>
</feature>
<evidence type="ECO:0000313" key="3">
    <source>
        <dbReference type="Proteomes" id="UP000249363"/>
    </source>
</evidence>
<dbReference type="InterPro" id="IPR036291">
    <property type="entry name" value="NAD(P)-bd_dom_sf"/>
</dbReference>
<dbReference type="Proteomes" id="UP000249363">
    <property type="component" value="Unassembled WGS sequence"/>
</dbReference>
<evidence type="ECO:0000313" key="2">
    <source>
        <dbReference type="EMBL" id="RAO69080.1"/>
    </source>
</evidence>
<gene>
    <name evidence="2" type="ORF">BHQ10_005092</name>
</gene>
<reference evidence="2 3" key="1">
    <citation type="journal article" date="2017" name="Biotechnol. Biofuels">
        <title>Differential beta-glucosidase expression as a function of carbon source availability in Talaromyces amestolkiae: a genomic and proteomic approach.</title>
        <authorList>
            <person name="de Eugenio L.I."/>
            <person name="Mendez-Liter J.A."/>
            <person name="Nieto-Dominguez M."/>
            <person name="Alonso L."/>
            <person name="Gil-Munoz J."/>
            <person name="Barriuso J."/>
            <person name="Prieto A."/>
            <person name="Martinez M.J."/>
        </authorList>
    </citation>
    <scope>NUCLEOTIDE SEQUENCE [LARGE SCALE GENOMIC DNA]</scope>
    <source>
        <strain evidence="2 3">CIB</strain>
    </source>
</reference>
<feature type="compositionally biased region" description="Basic and acidic residues" evidence="1">
    <location>
        <begin position="329"/>
        <end position="341"/>
    </location>
</feature>
<name>A0A364KZU9_TALAM</name>
<dbReference type="GeneID" id="63794308"/>
<feature type="region of interest" description="Disordered" evidence="1">
    <location>
        <begin position="320"/>
        <end position="397"/>
    </location>
</feature>
<keyword evidence="3" id="KW-1185">Reference proteome</keyword>
<dbReference type="InterPro" id="IPR002347">
    <property type="entry name" value="SDR_fam"/>
</dbReference>
<dbReference type="PANTHER" id="PTHR37540">
    <property type="entry name" value="TRANSCRIPTION FACTOR (ACR-2), PUTATIVE-RELATED-RELATED"/>
    <property type="match status" value="1"/>
</dbReference>
<feature type="compositionally biased region" description="Basic and acidic residues" evidence="1">
    <location>
        <begin position="367"/>
        <end position="394"/>
    </location>
</feature>
<dbReference type="AlphaFoldDB" id="A0A364KZU9"/>
<dbReference type="RefSeq" id="XP_040733596.1">
    <property type="nucleotide sequence ID" value="XM_040877530.1"/>
</dbReference>
<dbReference type="PANTHER" id="PTHR37540:SF5">
    <property type="entry name" value="TRANSCRIPTION FACTOR DOMAIN-CONTAINING PROTEIN"/>
    <property type="match status" value="1"/>
</dbReference>
<dbReference type="Gene3D" id="3.40.50.720">
    <property type="entry name" value="NAD(P)-binding Rossmann-like Domain"/>
    <property type="match status" value="1"/>
</dbReference>
<sequence length="959" mass="106996">MSEMPKTWLIVGASRGIGLEFVRQIVALGHHVIATVRNPNSDIDTLVQSAPGKVRVLTCDVSREESINSFIEQFVQTEERKIDYAVINAGVLKYPNRTLEMTFSHFATHLHTNTIGPIIVAQKLLQLSNVAISTVAFMSSDSGSTTRFLAFEDGFAAYSASKAGLNQALRHMAEELKRKKSKTVIIALHPGEVLTDMSKIDIAWEIDGGQITAEESVVAMIDVIQSKSIEHTGTFWTWKNESHADFSAFRLCYRRSSISIGFLARLKSVKFRSDWLLRMDAKTGSVASDDSLRAAHPKQHSYEQVFSTFPTSQQPRFVQSISPTQDEPPANKDNADDKDKMSQPQQAKAGKSPLFWVNSDPQTVQKGSREETLKRIRSHVMSEHNRKKRLENTRRYNKSKTWKNLAYRPEPIATSKLSRALESSMSSPSSSSASDRSSSKSSSSPEIRETSPPDSLKTSRSTGSLASETSIAFSTGQDSTLDYTQDSPQDQQLSIISTDDLLDPFQATQIRLSEAQYQHFKYFLYDLVPQAAPFIKHGVAKLRRHWVSLAQSSPSVLYSCITSAVTNKSLMTGDFFADPATQRSSSLILDRLRNRGETISLINRDLSSVSSATSDACISAVSMLISVEVTGSNPQDIAPHLNGLRKMVALRRNFADINPSVRSQVEWNDIRSACKTMTKPIFPFIRYTMPSHTPREVSVENAGNLASTLRLLARIPGVFGVEMSRTIDDLTSLTLYAEIFKLQPELAARLFDEEIEEYFNNEVLYTEYCLVNDRWITTPLNNTDNNTTSPDRLRGDDTIEGAVRLASLLFHNTTIWPFYPAIAPLFPVPIFCLETALRNGIAAGTYTYLPDLLIWLLFIGASAGKYLPTTRGWFMSELSKAVDAYNNTSSSSTTTATKNNDFYIDNNNEYEIGPSQPLLGSVNDFRDVLSGYFYVDRCYAADVSEIWNALMVDRSVSRH</sequence>
<accession>A0A364KZU9</accession>
<dbReference type="EMBL" id="MIKG01000009">
    <property type="protein sequence ID" value="RAO69080.1"/>
    <property type="molecule type" value="Genomic_DNA"/>
</dbReference>
<feature type="compositionally biased region" description="Polar residues" evidence="1">
    <location>
        <begin position="452"/>
        <end position="469"/>
    </location>
</feature>
<comment type="caution">
    <text evidence="2">The sequence shown here is derived from an EMBL/GenBank/DDBJ whole genome shotgun (WGS) entry which is preliminary data.</text>
</comment>
<proteinExistence type="predicted"/>
<evidence type="ECO:0000256" key="1">
    <source>
        <dbReference type="SAM" id="MobiDB-lite"/>
    </source>
</evidence>
<protein>
    <submittedName>
        <fullName evidence="2">Uncharacterized protein</fullName>
    </submittedName>
</protein>